<comment type="caution">
    <text evidence="3">The sequence shown here is derived from an EMBL/GenBank/DDBJ whole genome shotgun (WGS) entry which is preliminary data.</text>
</comment>
<organism evidence="3 4">
    <name type="scientific">Rhodococcus artemisiae</name>
    <dbReference type="NCBI Taxonomy" id="714159"/>
    <lineage>
        <taxon>Bacteria</taxon>
        <taxon>Bacillati</taxon>
        <taxon>Actinomycetota</taxon>
        <taxon>Actinomycetes</taxon>
        <taxon>Mycobacteriales</taxon>
        <taxon>Nocardiaceae</taxon>
        <taxon>Rhodococcus</taxon>
    </lineage>
</organism>
<feature type="region of interest" description="Disordered" evidence="1">
    <location>
        <begin position="48"/>
        <end position="71"/>
    </location>
</feature>
<evidence type="ECO:0000313" key="3">
    <source>
        <dbReference type="EMBL" id="MEE2058095.1"/>
    </source>
</evidence>
<dbReference type="RefSeq" id="WP_330133334.1">
    <property type="nucleotide sequence ID" value="NZ_JAUTXY010000004.1"/>
</dbReference>
<dbReference type="Proteomes" id="UP001336020">
    <property type="component" value="Unassembled WGS sequence"/>
</dbReference>
<evidence type="ECO:0000256" key="1">
    <source>
        <dbReference type="SAM" id="MobiDB-lite"/>
    </source>
</evidence>
<feature type="domain" description="Recombinase-like" evidence="2">
    <location>
        <begin position="2"/>
        <end position="71"/>
    </location>
</feature>
<keyword evidence="4" id="KW-1185">Reference proteome</keyword>
<reference evidence="3 4" key="1">
    <citation type="submission" date="2023-07" db="EMBL/GenBank/DDBJ databases">
        <authorList>
            <person name="Girao M."/>
            <person name="Carvalho M.F."/>
        </authorList>
    </citation>
    <scope>NUCLEOTIDE SEQUENCE [LARGE SCALE GENOMIC DNA]</scope>
    <source>
        <strain evidence="3 4">YIM65754</strain>
    </source>
</reference>
<evidence type="ECO:0000313" key="4">
    <source>
        <dbReference type="Proteomes" id="UP001336020"/>
    </source>
</evidence>
<accession>A0ABU7L966</accession>
<sequence length="71" mass="7782">MTRYLEIHQARTADPTPYEIKLAKAIEQVFGTGVHDLEGLVQGLNGSGIHAPDGQEWTPTSFTTEMQRIGA</sequence>
<feature type="compositionally biased region" description="Polar residues" evidence="1">
    <location>
        <begin position="57"/>
        <end position="71"/>
    </location>
</feature>
<protein>
    <recommendedName>
        <fullName evidence="2">Recombinase-like domain-containing protein</fullName>
    </recommendedName>
</protein>
<dbReference type="EMBL" id="JAUTXY010000004">
    <property type="protein sequence ID" value="MEE2058095.1"/>
    <property type="molecule type" value="Genomic_DNA"/>
</dbReference>
<gene>
    <name evidence="3" type="ORF">Q7514_11250</name>
</gene>
<proteinExistence type="predicted"/>
<dbReference type="InterPro" id="IPR046789">
    <property type="entry name" value="HTH_62"/>
</dbReference>
<name>A0ABU7L966_9NOCA</name>
<evidence type="ECO:0000259" key="2">
    <source>
        <dbReference type="Pfam" id="PF20552"/>
    </source>
</evidence>
<dbReference type="Pfam" id="PF20552">
    <property type="entry name" value="HTH_62"/>
    <property type="match status" value="1"/>
</dbReference>